<feature type="transmembrane region" description="Helical" evidence="5">
    <location>
        <begin position="80"/>
        <end position="98"/>
    </location>
</feature>
<evidence type="ECO:0000256" key="4">
    <source>
        <dbReference type="ARBA" id="ARBA00023136"/>
    </source>
</evidence>
<dbReference type="GO" id="GO:0000324">
    <property type="term" value="C:fungal-type vacuole"/>
    <property type="evidence" value="ECO:0007669"/>
    <property type="project" value="TreeGrafter"/>
</dbReference>
<comment type="subcellular location">
    <subcellularLocation>
        <location evidence="1">Membrane</location>
        <topology evidence="1">Multi-pass membrane protein</topology>
    </subcellularLocation>
</comment>
<keyword evidence="2 5" id="KW-0812">Transmembrane</keyword>
<feature type="transmembrane region" description="Helical" evidence="5">
    <location>
        <begin position="153"/>
        <end position="177"/>
    </location>
</feature>
<feature type="transmembrane region" description="Helical" evidence="5">
    <location>
        <begin position="110"/>
        <end position="133"/>
    </location>
</feature>
<accession>A0A0M9VSZ1</accession>
<protein>
    <submittedName>
        <fullName evidence="6">Sphingoid long-chain base transporter RSB1</fullName>
    </submittedName>
</protein>
<keyword evidence="3 5" id="KW-1133">Transmembrane helix</keyword>
<dbReference type="InterPro" id="IPR007568">
    <property type="entry name" value="RTA1"/>
</dbReference>
<organism evidence="6 7">
    <name type="scientific">Escovopsis weberi</name>
    <dbReference type="NCBI Taxonomy" id="150374"/>
    <lineage>
        <taxon>Eukaryota</taxon>
        <taxon>Fungi</taxon>
        <taxon>Dikarya</taxon>
        <taxon>Ascomycota</taxon>
        <taxon>Pezizomycotina</taxon>
        <taxon>Sordariomycetes</taxon>
        <taxon>Hypocreomycetidae</taxon>
        <taxon>Hypocreales</taxon>
        <taxon>Hypocreaceae</taxon>
        <taxon>Escovopsis</taxon>
    </lineage>
</organism>
<evidence type="ECO:0000256" key="2">
    <source>
        <dbReference type="ARBA" id="ARBA00022692"/>
    </source>
</evidence>
<comment type="caution">
    <text evidence="6">The sequence shown here is derived from an EMBL/GenBank/DDBJ whole genome shotgun (WGS) entry which is preliminary data.</text>
</comment>
<dbReference type="STRING" id="150374.A0A0M9VSZ1"/>
<dbReference type="AlphaFoldDB" id="A0A0M9VSZ1"/>
<evidence type="ECO:0000313" key="6">
    <source>
        <dbReference type="EMBL" id="KOS18243.1"/>
    </source>
</evidence>
<feature type="transmembrane region" description="Helical" evidence="5">
    <location>
        <begin position="53"/>
        <end position="73"/>
    </location>
</feature>
<evidence type="ECO:0000256" key="1">
    <source>
        <dbReference type="ARBA" id="ARBA00004141"/>
    </source>
</evidence>
<evidence type="ECO:0000256" key="3">
    <source>
        <dbReference type="ARBA" id="ARBA00022989"/>
    </source>
</evidence>
<proteinExistence type="predicted"/>
<dbReference type="PANTHER" id="PTHR31465:SF9">
    <property type="entry name" value="SPHINGOID LONG-CHAIN BASE TRANSPORTER RSB1"/>
    <property type="match status" value="1"/>
</dbReference>
<dbReference type="PANTHER" id="PTHR31465">
    <property type="entry name" value="PROTEIN RTA1-RELATED"/>
    <property type="match status" value="1"/>
</dbReference>
<dbReference type="EMBL" id="LGSR01000022">
    <property type="protein sequence ID" value="KOS18243.1"/>
    <property type="molecule type" value="Genomic_DNA"/>
</dbReference>
<evidence type="ECO:0000313" key="7">
    <source>
        <dbReference type="Proteomes" id="UP000053831"/>
    </source>
</evidence>
<name>A0A0M9VSZ1_ESCWE</name>
<feature type="transmembrane region" description="Helical" evidence="5">
    <location>
        <begin position="230"/>
        <end position="248"/>
    </location>
</feature>
<dbReference type="Pfam" id="PF04479">
    <property type="entry name" value="RTA1"/>
    <property type="match status" value="1"/>
</dbReference>
<keyword evidence="7" id="KW-1185">Reference proteome</keyword>
<sequence>MLGPDSLPGGPMAFPANASVPFLPNVITFGPQANCTLHICPVEWSVYKYRPSVPANAVFLALFSAALLVHVAIGWRWRSWGFMGFMVAGCLLEVVGYAGRILLHANPWSFGAFMTQIVLITCGPVFYTAAIYVTLSNIIQHLGEHISRIKPQLFYYIFIPADIVCLVLQAAGGAISVVSSGASQNGIDIALAGLGLQVASLVIFSALLADYLVRYFRHRPLSTLDLRMRVFFGFLSAAVVLVLLRCVYRCYELSQGYIGSKLVTDEGLFIGLEGV</sequence>
<keyword evidence="4 5" id="KW-0472">Membrane</keyword>
<feature type="transmembrane region" description="Helical" evidence="5">
    <location>
        <begin position="189"/>
        <end position="209"/>
    </location>
</feature>
<dbReference type="OrthoDB" id="4521223at2759"/>
<reference evidence="6 7" key="1">
    <citation type="submission" date="2015-07" db="EMBL/GenBank/DDBJ databases">
        <title>The genome of the fungus Escovopsis weberi, a specialized disease agent of ant agriculture.</title>
        <authorList>
            <person name="de Man T.J."/>
            <person name="Stajich J.E."/>
            <person name="Kubicek C.P."/>
            <person name="Chenthamara K."/>
            <person name="Atanasova L."/>
            <person name="Druzhinina I.S."/>
            <person name="Birnbaum S."/>
            <person name="Barribeau S.M."/>
            <person name="Teiling C."/>
            <person name="Suen G."/>
            <person name="Currie C."/>
            <person name="Gerardo N.M."/>
        </authorList>
    </citation>
    <scope>NUCLEOTIDE SEQUENCE [LARGE SCALE GENOMIC DNA]</scope>
</reference>
<dbReference type="Proteomes" id="UP000053831">
    <property type="component" value="Unassembled WGS sequence"/>
</dbReference>
<dbReference type="GO" id="GO:0005886">
    <property type="term" value="C:plasma membrane"/>
    <property type="evidence" value="ECO:0007669"/>
    <property type="project" value="TreeGrafter"/>
</dbReference>
<gene>
    <name evidence="6" type="ORF">ESCO_002762</name>
</gene>
<evidence type="ECO:0000256" key="5">
    <source>
        <dbReference type="SAM" id="Phobius"/>
    </source>
</evidence>